<dbReference type="EMBL" id="BGPR01074359">
    <property type="protein sequence ID" value="GBO46572.1"/>
    <property type="molecule type" value="Genomic_DNA"/>
</dbReference>
<evidence type="ECO:0000313" key="1">
    <source>
        <dbReference type="EMBL" id="GBO46572.1"/>
    </source>
</evidence>
<organism evidence="1 2">
    <name type="scientific">Araneus ventricosus</name>
    <name type="common">Orbweaver spider</name>
    <name type="synonym">Epeira ventricosa</name>
    <dbReference type="NCBI Taxonomy" id="182803"/>
    <lineage>
        <taxon>Eukaryota</taxon>
        <taxon>Metazoa</taxon>
        <taxon>Ecdysozoa</taxon>
        <taxon>Arthropoda</taxon>
        <taxon>Chelicerata</taxon>
        <taxon>Arachnida</taxon>
        <taxon>Araneae</taxon>
        <taxon>Araneomorphae</taxon>
        <taxon>Entelegynae</taxon>
        <taxon>Araneoidea</taxon>
        <taxon>Araneidae</taxon>
        <taxon>Araneus</taxon>
    </lineage>
</organism>
<accession>A0A4Y2XEA1</accession>
<dbReference type="AlphaFoldDB" id="A0A4Y2XEA1"/>
<comment type="caution">
    <text evidence="1">The sequence shown here is derived from an EMBL/GenBank/DDBJ whole genome shotgun (WGS) entry which is preliminary data.</text>
</comment>
<name>A0A4Y2XEA1_ARAVE</name>
<reference evidence="1 2" key="1">
    <citation type="journal article" date="2019" name="Sci. Rep.">
        <title>Orb-weaving spider Araneus ventricosus genome elucidates the spidroin gene catalogue.</title>
        <authorList>
            <person name="Kono N."/>
            <person name="Nakamura H."/>
            <person name="Ohtoshi R."/>
            <person name="Moran D.A.P."/>
            <person name="Shinohara A."/>
            <person name="Yoshida Y."/>
            <person name="Fujiwara M."/>
            <person name="Mori M."/>
            <person name="Tomita M."/>
            <person name="Arakawa K."/>
        </authorList>
    </citation>
    <scope>NUCLEOTIDE SEQUENCE [LARGE SCALE GENOMIC DNA]</scope>
</reference>
<gene>
    <name evidence="1" type="ORF">AVEN_144367_1</name>
</gene>
<keyword evidence="2" id="KW-1185">Reference proteome</keyword>
<dbReference type="Proteomes" id="UP000499080">
    <property type="component" value="Unassembled WGS sequence"/>
</dbReference>
<evidence type="ECO:0000313" key="2">
    <source>
        <dbReference type="Proteomes" id="UP000499080"/>
    </source>
</evidence>
<protein>
    <submittedName>
        <fullName evidence="1">Uncharacterized protein</fullName>
    </submittedName>
</protein>
<proteinExistence type="predicted"/>
<sequence length="80" mass="8767">MSRTTPELAPLPNFRATPQEDVLATHDLCSRPIHGGSSVESGFEPYLGPGSEPYHYTAASRSFRNAILSGVLYEEQDQQS</sequence>